<proteinExistence type="inferred from homology"/>
<evidence type="ECO:0000256" key="13">
    <source>
        <dbReference type="RuleBase" id="RU369015"/>
    </source>
</evidence>
<dbReference type="FunFam" id="2.60.120.10:FF:000074">
    <property type="entry name" value="Potassium channel KAT2"/>
    <property type="match status" value="1"/>
</dbReference>
<evidence type="ECO:0000256" key="8">
    <source>
        <dbReference type="ARBA" id="ARBA00022958"/>
    </source>
</evidence>
<reference evidence="16 17" key="1">
    <citation type="submission" date="2018-06" db="EMBL/GenBank/DDBJ databases">
        <title>The Genome of Cuscuta australis (Dodder) Provides Insight into the Evolution of Plant Parasitism.</title>
        <authorList>
            <person name="Liu H."/>
        </authorList>
    </citation>
    <scope>NUCLEOTIDE SEQUENCE [LARGE SCALE GENOMIC DNA]</scope>
    <source>
        <strain evidence="17">cv. Yunnan</strain>
        <tissue evidence="16">Vines</tissue>
    </source>
</reference>
<evidence type="ECO:0000256" key="1">
    <source>
        <dbReference type="ARBA" id="ARBA00004141"/>
    </source>
</evidence>
<evidence type="ECO:0000313" key="17">
    <source>
        <dbReference type="Proteomes" id="UP000249390"/>
    </source>
</evidence>
<dbReference type="GO" id="GO:0034702">
    <property type="term" value="C:monoatomic ion channel complex"/>
    <property type="evidence" value="ECO:0007669"/>
    <property type="project" value="UniProtKB-KW"/>
</dbReference>
<comment type="domain">
    <text evidence="13">The KHA domain (rich in hydrophobic and acidic residues) present in the C-terminal part is likely to be important for tetramerization.</text>
</comment>
<dbReference type="InterPro" id="IPR014710">
    <property type="entry name" value="RmlC-like_jellyroll"/>
</dbReference>
<evidence type="ECO:0000259" key="15">
    <source>
        <dbReference type="PROSITE" id="PS51490"/>
    </source>
</evidence>
<dbReference type="Gene3D" id="1.10.287.70">
    <property type="match status" value="1"/>
</dbReference>
<dbReference type="Pfam" id="PF11834">
    <property type="entry name" value="KHA"/>
    <property type="match status" value="1"/>
</dbReference>
<name>A0A328DX14_9ASTE</name>
<dbReference type="AlphaFoldDB" id="A0A328DX14"/>
<accession>A0A328DX14</accession>
<dbReference type="CDD" id="cd00038">
    <property type="entry name" value="CAP_ED"/>
    <property type="match status" value="1"/>
</dbReference>
<feature type="transmembrane region" description="Helical" evidence="13">
    <location>
        <begin position="283"/>
        <end position="305"/>
    </location>
</feature>
<dbReference type="InterPro" id="IPR003938">
    <property type="entry name" value="K_chnl_volt-dep_EAG/ELK/ERG"/>
</dbReference>
<keyword evidence="10 13" id="KW-0406">Ion transport</keyword>
<dbReference type="PANTHER" id="PTHR45743:SF6">
    <property type="entry name" value="POTASSIUM CHANNEL KAT2"/>
    <property type="match status" value="1"/>
</dbReference>
<comment type="similarity">
    <text evidence="2 13">Belongs to the potassium channel family. Plant (TC 1.A.1.4) subfamily.</text>
</comment>
<dbReference type="PROSITE" id="PS50042">
    <property type="entry name" value="CNMP_BINDING_3"/>
    <property type="match status" value="1"/>
</dbReference>
<evidence type="ECO:0000256" key="9">
    <source>
        <dbReference type="ARBA" id="ARBA00022989"/>
    </source>
</evidence>
<evidence type="ECO:0000313" key="16">
    <source>
        <dbReference type="EMBL" id="RAL50277.1"/>
    </source>
</evidence>
<feature type="domain" description="KHA" evidence="15">
    <location>
        <begin position="607"/>
        <end position="683"/>
    </location>
</feature>
<dbReference type="InterPro" id="IPR000595">
    <property type="entry name" value="cNMP-bd_dom"/>
</dbReference>
<evidence type="ECO:0000256" key="7">
    <source>
        <dbReference type="ARBA" id="ARBA00022882"/>
    </source>
</evidence>
<evidence type="ECO:0000259" key="14">
    <source>
        <dbReference type="PROSITE" id="PS50042"/>
    </source>
</evidence>
<evidence type="ECO:0000256" key="10">
    <source>
        <dbReference type="ARBA" id="ARBA00023065"/>
    </source>
</evidence>
<dbReference type="Pfam" id="PF00520">
    <property type="entry name" value="Ion_trans"/>
    <property type="match status" value="1"/>
</dbReference>
<organism evidence="16 17">
    <name type="scientific">Cuscuta australis</name>
    <dbReference type="NCBI Taxonomy" id="267555"/>
    <lineage>
        <taxon>Eukaryota</taxon>
        <taxon>Viridiplantae</taxon>
        <taxon>Streptophyta</taxon>
        <taxon>Embryophyta</taxon>
        <taxon>Tracheophyta</taxon>
        <taxon>Spermatophyta</taxon>
        <taxon>Magnoliopsida</taxon>
        <taxon>eudicotyledons</taxon>
        <taxon>Gunneridae</taxon>
        <taxon>Pentapetalae</taxon>
        <taxon>asterids</taxon>
        <taxon>lamiids</taxon>
        <taxon>Solanales</taxon>
        <taxon>Convolvulaceae</taxon>
        <taxon>Cuscuteae</taxon>
        <taxon>Cuscuta</taxon>
        <taxon>Cuscuta subgen. Grammica</taxon>
        <taxon>Cuscuta sect. Cleistogrammica</taxon>
    </lineage>
</organism>
<dbReference type="InterPro" id="IPR018490">
    <property type="entry name" value="cNMP-bd_dom_sf"/>
</dbReference>
<comment type="subcellular location">
    <subcellularLocation>
        <location evidence="1 13">Membrane</location>
        <topology evidence="1 13">Multi-pass membrane protein</topology>
    </subcellularLocation>
</comment>
<dbReference type="PANTHER" id="PTHR45743">
    <property type="entry name" value="POTASSIUM CHANNEL AKT1"/>
    <property type="match status" value="1"/>
</dbReference>
<evidence type="ECO:0000256" key="2">
    <source>
        <dbReference type="ARBA" id="ARBA00007929"/>
    </source>
</evidence>
<sequence length="683" mass="78451">MVFPVAGRNCFSGFCCAGEFGGESGARNGFFSREDLLPSLGARINQSAELRKYIVSPFDPRYRAWEVFLVFLVIYSAWISPFEFAFLTYKEDALFIIDNIVNCFFAIDISLTFFVAYLDTHSYLLVDDPRKIATRYVSTWFIFDVGSTVPIQALSLHFTDHETRGGFGFKLLSMLRLWRLRHVSALFARLEKDIWFSYFWTRCTKLISVTLFAVHCAGCVNYMIAERYPDPKRTWIGAVYPNFREERVWVRYVTAMYWSIVTLTTTGYGDLHAENTREMLFDIFYMLFNLGLTSYIIGNMTNLVVHWTSRTKSFRDRVKAASEFSKRNLIPSRLRDQILSHICLKFKTEGVKQVETLGVLPKAIRSSISRHLFFPVLQSLLLFRAVSPHFLFQLVSEMEAEYFPPKEDVMLQNEPPTDMYIIVSGTVELRLNIDGHEEVFGKASAGEVFGEIGVLFGQAQPYAVRTVEICQILRLNRASLVSILHANPQDENVIMNNLLQKQQTFGDFRCEDKEKDPNLAFYEEFSSCFEDKTKQENHSMDRFHGLANTTIANNNISTFYPRPKIHAHPFSSNFFPGIKRPTCTNSSGSNGSSSYQTMPETEKWMKSVTIHAMVKDDNGSCLEFEKLITLPNSWEELFSLAHHEFEVRGITKVVSSENAEIDDLSVIRDGDHLYFISEEPSNM</sequence>
<evidence type="ECO:0000256" key="4">
    <source>
        <dbReference type="ARBA" id="ARBA00022538"/>
    </source>
</evidence>
<dbReference type="Gene3D" id="2.60.120.10">
    <property type="entry name" value="Jelly Rolls"/>
    <property type="match status" value="1"/>
</dbReference>
<evidence type="ECO:0000256" key="6">
    <source>
        <dbReference type="ARBA" id="ARBA00022826"/>
    </source>
</evidence>
<protein>
    <recommendedName>
        <fullName evidence="13">Potassium channel</fullName>
    </recommendedName>
</protein>
<keyword evidence="4 13" id="KW-0633">Potassium transport</keyword>
<comment type="function">
    <text evidence="13">Potassium channel.</text>
</comment>
<keyword evidence="9 13" id="KW-1133">Transmembrane helix</keyword>
<feature type="domain" description="Cyclic nucleotide-binding" evidence="14">
    <location>
        <begin position="382"/>
        <end position="501"/>
    </location>
</feature>
<dbReference type="SMART" id="SM00100">
    <property type="entry name" value="cNMP"/>
    <property type="match status" value="1"/>
</dbReference>
<dbReference type="GO" id="GO:0005249">
    <property type="term" value="F:voltage-gated potassium channel activity"/>
    <property type="evidence" value="ECO:0007669"/>
    <property type="project" value="UniProtKB-UniRule"/>
</dbReference>
<feature type="transmembrane region" description="Helical" evidence="13">
    <location>
        <begin position="67"/>
        <end position="87"/>
    </location>
</feature>
<evidence type="ECO:0000256" key="5">
    <source>
        <dbReference type="ARBA" id="ARBA00022692"/>
    </source>
</evidence>
<gene>
    <name evidence="16" type="ORF">DM860_007951</name>
</gene>
<keyword evidence="6 13" id="KW-0631">Potassium channel</keyword>
<evidence type="ECO:0000256" key="3">
    <source>
        <dbReference type="ARBA" id="ARBA00022448"/>
    </source>
</evidence>
<comment type="caution">
    <text evidence="13">Lacks conserved residue(s) required for the propagation of feature annotation.</text>
</comment>
<feature type="transmembrane region" description="Helical" evidence="13">
    <location>
        <begin position="249"/>
        <end position="271"/>
    </location>
</feature>
<keyword evidence="5 13" id="KW-0812">Transmembrane</keyword>
<dbReference type="PROSITE" id="PS51490">
    <property type="entry name" value="KHA"/>
    <property type="match status" value="1"/>
</dbReference>
<comment type="subunit">
    <text evidence="13">The potassium channel is composed of a homo- or heterotetrameric complex of pore-forming subunits.</text>
</comment>
<dbReference type="InterPro" id="IPR045319">
    <property type="entry name" value="KAT/AKT"/>
</dbReference>
<evidence type="ECO:0000256" key="12">
    <source>
        <dbReference type="ARBA" id="ARBA00023303"/>
    </source>
</evidence>
<dbReference type="Proteomes" id="UP000249390">
    <property type="component" value="Unassembled WGS sequence"/>
</dbReference>
<dbReference type="Pfam" id="PF00027">
    <property type="entry name" value="cNMP_binding"/>
    <property type="match status" value="1"/>
</dbReference>
<keyword evidence="3 13" id="KW-0813">Transport</keyword>
<dbReference type="FunFam" id="1.10.287.70:FF:000123">
    <property type="entry name" value="Potassium channel KAT3"/>
    <property type="match status" value="1"/>
</dbReference>
<comment type="domain">
    <text evidence="13">The segment S4 is probably the voltage-sensor and is characterized by a series of positively charged amino acids. The pore-forming region H5 is enclosed by the transmembrane segments S5 and S6 in the Shaker-type (1P/6TM) and contains the GYGD signature motif which seems to be involved in potassium selectivity.</text>
</comment>
<evidence type="ECO:0000256" key="11">
    <source>
        <dbReference type="ARBA" id="ARBA00023136"/>
    </source>
</evidence>
<keyword evidence="17" id="KW-1185">Reference proteome</keyword>
<keyword evidence="7 13" id="KW-0851">Voltage-gated channel</keyword>
<dbReference type="SUPFAM" id="SSF81324">
    <property type="entry name" value="Voltage-gated potassium channels"/>
    <property type="match status" value="1"/>
</dbReference>
<feature type="transmembrane region" description="Helical" evidence="13">
    <location>
        <begin position="99"/>
        <end position="118"/>
    </location>
</feature>
<keyword evidence="12 13" id="KW-0407">Ion channel</keyword>
<dbReference type="PRINTS" id="PR01463">
    <property type="entry name" value="EAGCHANLFMLY"/>
</dbReference>
<keyword evidence="8 13" id="KW-0630">Potassium</keyword>
<comment type="caution">
    <text evidence="16">The sequence shown here is derived from an EMBL/GenBank/DDBJ whole genome shotgun (WGS) entry which is preliminary data.</text>
</comment>
<dbReference type="EMBL" id="NQVE01000067">
    <property type="protein sequence ID" value="RAL50277.1"/>
    <property type="molecule type" value="Genomic_DNA"/>
</dbReference>
<dbReference type="SUPFAM" id="SSF51206">
    <property type="entry name" value="cAMP-binding domain-like"/>
    <property type="match status" value="1"/>
</dbReference>
<dbReference type="InterPro" id="IPR005821">
    <property type="entry name" value="Ion_trans_dom"/>
</dbReference>
<keyword evidence="11 13" id="KW-0472">Membrane</keyword>
<dbReference type="InterPro" id="IPR021789">
    <property type="entry name" value="KHA_dom"/>
</dbReference>